<dbReference type="Proteomes" id="UP000232323">
    <property type="component" value="Unassembled WGS sequence"/>
</dbReference>
<gene>
    <name evidence="1" type="ORF">CEUSTIGMA_g10434.t1</name>
</gene>
<dbReference type="PANTHER" id="PTHR35693">
    <property type="entry name" value="EXPRESSED PROTEIN"/>
    <property type="match status" value="1"/>
</dbReference>
<sequence length="194" mass="22023">MSAFFCHIRRKRSSALVYKYLRNLESGVFHIPKSFDLFSKYRTEELKLNHTGDTLCVAFPENALILAFYRKYPQIKSRPLALSSFDAPIAKQFALKQLQLMNEEKLSADTAFERVEKDMMPQIMQFTRPSMGSSVSAVQLAQTDEERSLKEALAAVAEGKAPVNMKQSSRGFAGEATSLQFGVEQKRRRVKESD</sequence>
<dbReference type="STRING" id="1157962.A0A250XIV2"/>
<evidence type="ECO:0000313" key="1">
    <source>
        <dbReference type="EMBL" id="GAX83007.1"/>
    </source>
</evidence>
<protein>
    <submittedName>
        <fullName evidence="1">Uncharacterized protein</fullName>
    </submittedName>
</protein>
<comment type="caution">
    <text evidence="1">The sequence shown here is derived from an EMBL/GenBank/DDBJ whole genome shotgun (WGS) entry which is preliminary data.</text>
</comment>
<keyword evidence="2" id="KW-1185">Reference proteome</keyword>
<dbReference type="AlphaFoldDB" id="A0A250XIV2"/>
<dbReference type="OrthoDB" id="543108at2759"/>
<reference evidence="1 2" key="1">
    <citation type="submission" date="2017-08" db="EMBL/GenBank/DDBJ databases">
        <title>Acidophilic green algal genome provides insights into adaptation to an acidic environment.</title>
        <authorList>
            <person name="Hirooka S."/>
            <person name="Hirose Y."/>
            <person name="Kanesaki Y."/>
            <person name="Higuchi S."/>
            <person name="Fujiwara T."/>
            <person name="Onuma R."/>
            <person name="Era A."/>
            <person name="Ohbayashi R."/>
            <person name="Uzuka A."/>
            <person name="Nozaki H."/>
            <person name="Yoshikawa H."/>
            <person name="Miyagishima S.Y."/>
        </authorList>
    </citation>
    <scope>NUCLEOTIDE SEQUENCE [LARGE SCALE GENOMIC DNA]</scope>
    <source>
        <strain evidence="1 2">NIES-2499</strain>
    </source>
</reference>
<proteinExistence type="predicted"/>
<organism evidence="1 2">
    <name type="scientific">Chlamydomonas eustigma</name>
    <dbReference type="NCBI Taxonomy" id="1157962"/>
    <lineage>
        <taxon>Eukaryota</taxon>
        <taxon>Viridiplantae</taxon>
        <taxon>Chlorophyta</taxon>
        <taxon>core chlorophytes</taxon>
        <taxon>Chlorophyceae</taxon>
        <taxon>CS clade</taxon>
        <taxon>Chlamydomonadales</taxon>
        <taxon>Chlamydomonadaceae</taxon>
        <taxon>Chlamydomonas</taxon>
    </lineage>
</organism>
<name>A0A250XIV2_9CHLO</name>
<evidence type="ECO:0000313" key="2">
    <source>
        <dbReference type="Proteomes" id="UP000232323"/>
    </source>
</evidence>
<dbReference type="EMBL" id="BEGY01000090">
    <property type="protein sequence ID" value="GAX83007.1"/>
    <property type="molecule type" value="Genomic_DNA"/>
</dbReference>
<dbReference type="PANTHER" id="PTHR35693:SF1">
    <property type="entry name" value="EXPRESSED PROTEIN"/>
    <property type="match status" value="1"/>
</dbReference>
<accession>A0A250XIV2</accession>